<evidence type="ECO:0000313" key="2">
    <source>
        <dbReference type="EMBL" id="MCH96987.1"/>
    </source>
</evidence>
<accession>A0A392NAW9</accession>
<protein>
    <submittedName>
        <fullName evidence="2">Retrovirus-related pol polyprotein from transposon TNT 1-94</fullName>
    </submittedName>
</protein>
<comment type="caution">
    <text evidence="2">The sequence shown here is derived from an EMBL/GenBank/DDBJ whole genome shotgun (WGS) entry which is preliminary data.</text>
</comment>
<dbReference type="Pfam" id="PF07727">
    <property type="entry name" value="RVT_2"/>
    <property type="match status" value="1"/>
</dbReference>
<feature type="domain" description="Reverse transcriptase Ty1/copia-type" evidence="1">
    <location>
        <begin position="2"/>
        <end position="102"/>
    </location>
</feature>
<keyword evidence="3" id="KW-1185">Reference proteome</keyword>
<dbReference type="EMBL" id="LXQA010033811">
    <property type="protein sequence ID" value="MCH96987.1"/>
    <property type="molecule type" value="Genomic_DNA"/>
</dbReference>
<dbReference type="InterPro" id="IPR013103">
    <property type="entry name" value="RVT_2"/>
</dbReference>
<organism evidence="2 3">
    <name type="scientific">Trifolium medium</name>
    <dbReference type="NCBI Taxonomy" id="97028"/>
    <lineage>
        <taxon>Eukaryota</taxon>
        <taxon>Viridiplantae</taxon>
        <taxon>Streptophyta</taxon>
        <taxon>Embryophyta</taxon>
        <taxon>Tracheophyta</taxon>
        <taxon>Spermatophyta</taxon>
        <taxon>Magnoliopsida</taxon>
        <taxon>eudicotyledons</taxon>
        <taxon>Gunneridae</taxon>
        <taxon>Pentapetalae</taxon>
        <taxon>rosids</taxon>
        <taxon>fabids</taxon>
        <taxon>Fabales</taxon>
        <taxon>Fabaceae</taxon>
        <taxon>Papilionoideae</taxon>
        <taxon>50 kb inversion clade</taxon>
        <taxon>NPAAA clade</taxon>
        <taxon>Hologalegina</taxon>
        <taxon>IRL clade</taxon>
        <taxon>Trifolieae</taxon>
        <taxon>Trifolium</taxon>
    </lineage>
</organism>
<name>A0A392NAW9_9FABA</name>
<evidence type="ECO:0000259" key="1">
    <source>
        <dbReference type="Pfam" id="PF07727"/>
    </source>
</evidence>
<gene>
    <name evidence="2" type="ORF">A2U01_0017980</name>
</gene>
<feature type="non-terminal residue" evidence="2">
    <location>
        <position position="1"/>
    </location>
</feature>
<sequence length="175" mass="19255">LEFKASKCDPSLFIYSKNSQVVYLLVYVDDIIITGSSTSLVQQLVNQLNSIFSLKQLGDLDYLGIEVKHLEDGSLLLTQSKYIKDLAKTNMFDCNPITTPMMSSCKLSKVGSDTVADATLYRYLKGTAHLGLKLIPTKIHHPLSLTAYCAADWVSDPDDRRSTSGAANYAVALQI</sequence>
<dbReference type="Proteomes" id="UP000265520">
    <property type="component" value="Unassembled WGS sequence"/>
</dbReference>
<proteinExistence type="predicted"/>
<reference evidence="2 3" key="1">
    <citation type="journal article" date="2018" name="Front. Plant Sci.">
        <title>Red Clover (Trifolium pratense) and Zigzag Clover (T. medium) - A Picture of Genomic Similarities and Differences.</title>
        <authorList>
            <person name="Dluhosova J."/>
            <person name="Istvanek J."/>
            <person name="Nedelnik J."/>
            <person name="Repkova J."/>
        </authorList>
    </citation>
    <scope>NUCLEOTIDE SEQUENCE [LARGE SCALE GENOMIC DNA]</scope>
    <source>
        <strain evidence="3">cv. 10/8</strain>
        <tissue evidence="2">Leaf</tissue>
    </source>
</reference>
<evidence type="ECO:0000313" key="3">
    <source>
        <dbReference type="Proteomes" id="UP000265520"/>
    </source>
</evidence>
<dbReference type="AlphaFoldDB" id="A0A392NAW9"/>